<dbReference type="InterPro" id="IPR036855">
    <property type="entry name" value="Znf_CCCH_sf"/>
</dbReference>
<reference evidence="10 11" key="1">
    <citation type="submission" date="2014-06" db="EMBL/GenBank/DDBJ databases">
        <authorList>
            <person name="Swart Estienne"/>
        </authorList>
    </citation>
    <scope>NUCLEOTIDE SEQUENCE [LARGE SCALE GENOMIC DNA]</scope>
    <source>
        <strain evidence="10 11">130c</strain>
    </source>
</reference>
<dbReference type="InterPro" id="IPR000571">
    <property type="entry name" value="Znf_CCCH"/>
</dbReference>
<evidence type="ECO:0000313" key="11">
    <source>
        <dbReference type="Proteomes" id="UP000039865"/>
    </source>
</evidence>
<evidence type="ECO:0008006" key="12">
    <source>
        <dbReference type="Google" id="ProtNLM"/>
    </source>
</evidence>
<feature type="zinc finger region" description="C3H1-type" evidence="5">
    <location>
        <begin position="546"/>
        <end position="576"/>
    </location>
</feature>
<dbReference type="OrthoDB" id="44867at2759"/>
<evidence type="ECO:0000256" key="6">
    <source>
        <dbReference type="SAM" id="Coils"/>
    </source>
</evidence>
<keyword evidence="1 5" id="KW-0479">Metal-binding</keyword>
<keyword evidence="6" id="KW-0175">Coiled coil</keyword>
<keyword evidence="2 5" id="KW-0863">Zinc-finger</keyword>
<feature type="region of interest" description="Disordered" evidence="7">
    <location>
        <begin position="185"/>
        <end position="281"/>
    </location>
</feature>
<evidence type="ECO:0000256" key="2">
    <source>
        <dbReference type="ARBA" id="ARBA00022771"/>
    </source>
</evidence>
<organism evidence="10 11">
    <name type="scientific">Stylonychia lemnae</name>
    <name type="common">Ciliate</name>
    <dbReference type="NCBI Taxonomy" id="5949"/>
    <lineage>
        <taxon>Eukaryota</taxon>
        <taxon>Sar</taxon>
        <taxon>Alveolata</taxon>
        <taxon>Ciliophora</taxon>
        <taxon>Intramacronucleata</taxon>
        <taxon>Spirotrichea</taxon>
        <taxon>Stichotrichia</taxon>
        <taxon>Sporadotrichida</taxon>
        <taxon>Oxytrichidae</taxon>
        <taxon>Stylonychinae</taxon>
        <taxon>Stylonychia</taxon>
    </lineage>
</organism>
<feature type="compositionally biased region" description="Polar residues" evidence="7">
    <location>
        <begin position="352"/>
        <end position="367"/>
    </location>
</feature>
<feature type="domain" description="TFIIS N-terminal" evidence="9">
    <location>
        <begin position="107"/>
        <end position="185"/>
    </location>
</feature>
<proteinExistence type="predicted"/>
<evidence type="ECO:0000313" key="10">
    <source>
        <dbReference type="EMBL" id="CDW77712.1"/>
    </source>
</evidence>
<evidence type="ECO:0000259" key="8">
    <source>
        <dbReference type="PROSITE" id="PS50103"/>
    </source>
</evidence>
<dbReference type="GO" id="GO:0005634">
    <property type="term" value="C:nucleus"/>
    <property type="evidence" value="ECO:0007669"/>
    <property type="project" value="UniProtKB-SubCell"/>
</dbReference>
<evidence type="ECO:0000256" key="3">
    <source>
        <dbReference type="ARBA" id="ARBA00022833"/>
    </source>
</evidence>
<keyword evidence="3 5" id="KW-0862">Zinc</keyword>
<accession>A0A078A801</accession>
<dbReference type="InterPro" id="IPR035441">
    <property type="entry name" value="TFIIS/LEDGF_dom_sf"/>
</dbReference>
<feature type="coiled-coil region" evidence="6">
    <location>
        <begin position="30"/>
        <end position="57"/>
    </location>
</feature>
<comment type="subcellular location">
    <subcellularLocation>
        <location evidence="4">Nucleus</location>
    </subcellularLocation>
</comment>
<dbReference type="Pfam" id="PF00642">
    <property type="entry name" value="zf-CCCH"/>
    <property type="match status" value="1"/>
</dbReference>
<dbReference type="EMBL" id="CCKQ01006402">
    <property type="protein sequence ID" value="CDW77712.1"/>
    <property type="molecule type" value="Genomic_DNA"/>
</dbReference>
<feature type="domain" description="C3H1-type" evidence="8">
    <location>
        <begin position="546"/>
        <end position="576"/>
    </location>
</feature>
<sequence>MLQTLTSILQKVPSSTYIYKILKDFLQKQLVGSQDVYDDLENLVKRLKKEVSTLGNQPNDDSLLQLKCVFSFIYLNLQDFLKTYSDHREKVANMLQKECFIDLFAIPLLNDFKENKEKQDNEENVKITEQILSLCLVIPSPSQKELKTNKIGRLVNKLAKESCNELIKSHASEVVLKWKKDLKERQESDKNLKPKDDSPKVQSESEKYKEKSRRDDDRDKDRQRERERDRPRIRQDDDRMDLDPPLIIRTKEQYSNSSNHSKNDKDRSDKMPDKKTSAIKKTNRHVRKIVRFQKDEKKLKQIRYFAIGDQPNAPELAEQDMIPLRETKAGALLKNISDMKRADMLREKTINANQKQQLGHQNGNGNTEKPKESQVEMNPKLSQWSTSQLLYVDVDESYCQAQGDNSEEIANQKQREFGSFQVIYYKEILIPTDPLINGTCDSEKQSQKYLEKMIPDFYEEWRREQEHIRQQQQLVALLCLEFLNTSSGLRDTMAQFYNKYNQDQLKFSRKLIEFYQKYANQFIQEEKHKKQQQMVLMVQAQQSTKNYRTVPCKMYHQPQTGYCNKGDSCHFIHEPRYKGRDIPRDELNRIKSQNMHKFTVSSTGAMLWQQQQQYGYSNAGGMVAPTVQNVLMLQNISGGSAQQQQI</sequence>
<dbReference type="Gene3D" id="1.20.930.10">
    <property type="entry name" value="Conserved domain common to transcription factors TFIIS, elongin A, CRSP70"/>
    <property type="match status" value="1"/>
</dbReference>
<dbReference type="InParanoid" id="A0A078A801"/>
<dbReference type="GO" id="GO:0008270">
    <property type="term" value="F:zinc ion binding"/>
    <property type="evidence" value="ECO:0007669"/>
    <property type="project" value="UniProtKB-KW"/>
</dbReference>
<evidence type="ECO:0000256" key="5">
    <source>
        <dbReference type="PROSITE-ProRule" id="PRU00723"/>
    </source>
</evidence>
<feature type="compositionally biased region" description="Basic and acidic residues" evidence="7">
    <location>
        <begin position="261"/>
        <end position="276"/>
    </location>
</feature>
<evidence type="ECO:0000256" key="7">
    <source>
        <dbReference type="SAM" id="MobiDB-lite"/>
    </source>
</evidence>
<dbReference type="PROSITE" id="PS50103">
    <property type="entry name" value="ZF_C3H1"/>
    <property type="match status" value="1"/>
</dbReference>
<keyword evidence="4" id="KW-0539">Nucleus</keyword>
<feature type="region of interest" description="Disordered" evidence="7">
    <location>
        <begin position="352"/>
        <end position="379"/>
    </location>
</feature>
<feature type="compositionally biased region" description="Basic and acidic residues" evidence="7">
    <location>
        <begin position="185"/>
        <end position="237"/>
    </location>
</feature>
<keyword evidence="11" id="KW-1185">Reference proteome</keyword>
<protein>
    <recommendedName>
        <fullName evidence="12">C3H1-type domain-containing protein</fullName>
    </recommendedName>
</protein>
<dbReference type="Gene3D" id="4.10.1000.10">
    <property type="entry name" value="Zinc finger, CCCH-type"/>
    <property type="match status" value="1"/>
</dbReference>
<dbReference type="SMART" id="SM00356">
    <property type="entry name" value="ZnF_C3H1"/>
    <property type="match status" value="1"/>
</dbReference>
<name>A0A078A801_STYLE</name>
<evidence type="ECO:0000256" key="1">
    <source>
        <dbReference type="ARBA" id="ARBA00022723"/>
    </source>
</evidence>
<evidence type="ECO:0000256" key="4">
    <source>
        <dbReference type="PROSITE-ProRule" id="PRU00649"/>
    </source>
</evidence>
<evidence type="ECO:0000259" key="9">
    <source>
        <dbReference type="PROSITE" id="PS51319"/>
    </source>
</evidence>
<gene>
    <name evidence="10" type="primary">Contig11775.g12588</name>
    <name evidence="10" type="ORF">STYLEM_6677</name>
</gene>
<dbReference type="Proteomes" id="UP000039865">
    <property type="component" value="Unassembled WGS sequence"/>
</dbReference>
<dbReference type="SUPFAM" id="SSF47676">
    <property type="entry name" value="Conserved domain common to transcription factors TFIIS, elongin A, CRSP70"/>
    <property type="match status" value="1"/>
</dbReference>
<dbReference type="SUPFAM" id="SSF90229">
    <property type="entry name" value="CCCH zinc finger"/>
    <property type="match status" value="1"/>
</dbReference>
<dbReference type="Pfam" id="PF08711">
    <property type="entry name" value="Med26"/>
    <property type="match status" value="1"/>
</dbReference>
<dbReference type="PROSITE" id="PS51319">
    <property type="entry name" value="TFIIS_N"/>
    <property type="match status" value="1"/>
</dbReference>
<dbReference type="AlphaFoldDB" id="A0A078A801"/>
<dbReference type="InterPro" id="IPR017923">
    <property type="entry name" value="TFIIS_N"/>
</dbReference>